<evidence type="ECO:0000313" key="2">
    <source>
        <dbReference type="EMBL" id="TDW90437.1"/>
    </source>
</evidence>
<evidence type="ECO:0000256" key="1">
    <source>
        <dbReference type="SAM" id="MobiDB-lite"/>
    </source>
</evidence>
<accession>A0ABY2FGD6</accession>
<dbReference type="Proteomes" id="UP000295060">
    <property type="component" value="Unassembled WGS sequence"/>
</dbReference>
<organism evidence="2 3">
    <name type="scientific">Kribbella pratensis</name>
    <dbReference type="NCBI Taxonomy" id="2512112"/>
    <lineage>
        <taxon>Bacteria</taxon>
        <taxon>Bacillati</taxon>
        <taxon>Actinomycetota</taxon>
        <taxon>Actinomycetes</taxon>
        <taxon>Propionibacteriales</taxon>
        <taxon>Kribbellaceae</taxon>
        <taxon>Kribbella</taxon>
    </lineage>
</organism>
<dbReference type="RefSeq" id="WP_134002871.1">
    <property type="nucleotide sequence ID" value="NZ_SODU01000002.1"/>
</dbReference>
<keyword evidence="3" id="KW-1185">Reference proteome</keyword>
<feature type="region of interest" description="Disordered" evidence="1">
    <location>
        <begin position="1"/>
        <end position="20"/>
    </location>
</feature>
<protein>
    <submittedName>
        <fullName evidence="2">Uncharacterized protein</fullName>
    </submittedName>
</protein>
<sequence length="107" mass="11320">MSPAGDLDMEAGPTSQALAGIEQPIDGWGTAWPAKLAAIHAAERAASTGFDDISVAFRDGYNKVEPDLSTRASALAPRVKLAVGTGRRILRRYGVTFQNAADNLNLH</sequence>
<gene>
    <name evidence="2" type="ORF">EV137_4253</name>
</gene>
<reference evidence="2 3" key="1">
    <citation type="submission" date="2019-03" db="EMBL/GenBank/DDBJ databases">
        <title>Genomic Encyclopedia of Type Strains, Phase III (KMG-III): the genomes of soil and plant-associated and newly described type strains.</title>
        <authorList>
            <person name="Whitman W."/>
        </authorList>
    </citation>
    <scope>NUCLEOTIDE SEQUENCE [LARGE SCALE GENOMIC DNA]</scope>
    <source>
        <strain evidence="2 3">VKMAc-2574</strain>
    </source>
</reference>
<proteinExistence type="predicted"/>
<name>A0ABY2FGD6_9ACTN</name>
<comment type="caution">
    <text evidence="2">The sequence shown here is derived from an EMBL/GenBank/DDBJ whole genome shotgun (WGS) entry which is preliminary data.</text>
</comment>
<evidence type="ECO:0000313" key="3">
    <source>
        <dbReference type="Proteomes" id="UP000295060"/>
    </source>
</evidence>
<dbReference type="EMBL" id="SODU01000002">
    <property type="protein sequence ID" value="TDW90437.1"/>
    <property type="molecule type" value="Genomic_DNA"/>
</dbReference>